<dbReference type="AlphaFoldDB" id="K8PE76"/>
<dbReference type="RefSeq" id="WP_006021781.1">
    <property type="nucleotide sequence ID" value="NZ_KB375283.1"/>
</dbReference>
<sequence>MTTHSTSITPGIADLSAPRTASSSKGLLAEIAEFWRTFIRAAFDPYHPERHYMRGPGPACARKLGKTAK</sequence>
<feature type="region of interest" description="Disordered" evidence="1">
    <location>
        <begin position="1"/>
        <end position="21"/>
    </location>
</feature>
<gene>
    <name evidence="2" type="ORF">HMPREF9695_03076</name>
</gene>
<evidence type="ECO:0000313" key="2">
    <source>
        <dbReference type="EMBL" id="EKS36658.1"/>
    </source>
</evidence>
<dbReference type="Proteomes" id="UP000001096">
    <property type="component" value="Unassembled WGS sequence"/>
</dbReference>
<organism evidence="2 3">
    <name type="scientific">Afipia broomeae ATCC 49717</name>
    <dbReference type="NCBI Taxonomy" id="883078"/>
    <lineage>
        <taxon>Bacteria</taxon>
        <taxon>Pseudomonadati</taxon>
        <taxon>Pseudomonadota</taxon>
        <taxon>Alphaproteobacteria</taxon>
        <taxon>Hyphomicrobiales</taxon>
        <taxon>Nitrobacteraceae</taxon>
        <taxon>Afipia</taxon>
    </lineage>
</organism>
<evidence type="ECO:0000313" key="3">
    <source>
        <dbReference type="Proteomes" id="UP000001096"/>
    </source>
</evidence>
<dbReference type="EMBL" id="AGWX01000004">
    <property type="protein sequence ID" value="EKS36658.1"/>
    <property type="molecule type" value="Genomic_DNA"/>
</dbReference>
<name>K8PE76_9BRAD</name>
<comment type="caution">
    <text evidence="2">The sequence shown here is derived from an EMBL/GenBank/DDBJ whole genome shotgun (WGS) entry which is preliminary data.</text>
</comment>
<dbReference type="PATRIC" id="fig|883078.3.peg.3180"/>
<evidence type="ECO:0000256" key="1">
    <source>
        <dbReference type="SAM" id="MobiDB-lite"/>
    </source>
</evidence>
<protein>
    <submittedName>
        <fullName evidence="2">Uncharacterized protein</fullName>
    </submittedName>
</protein>
<dbReference type="HOGENOM" id="CLU_196549_0_0_5"/>
<dbReference type="eggNOG" id="ENOG50303Z9">
    <property type="taxonomic scope" value="Bacteria"/>
</dbReference>
<reference evidence="2 3" key="1">
    <citation type="submission" date="2012-04" db="EMBL/GenBank/DDBJ databases">
        <title>The Genome Sequence of Afipia broomeae ATCC 49717.</title>
        <authorList>
            <consortium name="The Broad Institute Genome Sequencing Platform"/>
            <person name="Earl A."/>
            <person name="Ward D."/>
            <person name="Feldgarden M."/>
            <person name="Gevers D."/>
            <person name="Huys G."/>
            <person name="Walker B."/>
            <person name="Young S.K."/>
            <person name="Zeng Q."/>
            <person name="Gargeya S."/>
            <person name="Fitzgerald M."/>
            <person name="Haas B."/>
            <person name="Abouelleil A."/>
            <person name="Alvarado L."/>
            <person name="Arachchi H.M."/>
            <person name="Berlin A."/>
            <person name="Chapman S.B."/>
            <person name="Goldberg J."/>
            <person name="Griggs A."/>
            <person name="Gujja S."/>
            <person name="Hansen M."/>
            <person name="Howarth C."/>
            <person name="Imamovic A."/>
            <person name="Larimer J."/>
            <person name="McCowen C."/>
            <person name="Montmayeur A."/>
            <person name="Murphy C."/>
            <person name="Neiman D."/>
            <person name="Pearson M."/>
            <person name="Priest M."/>
            <person name="Roberts A."/>
            <person name="Saif S."/>
            <person name="Shea T."/>
            <person name="Sisk P."/>
            <person name="Sykes S."/>
            <person name="Wortman J."/>
            <person name="Nusbaum C."/>
            <person name="Birren B."/>
        </authorList>
    </citation>
    <scope>NUCLEOTIDE SEQUENCE [LARGE SCALE GENOMIC DNA]</scope>
    <source>
        <strain evidence="2 3">ATCC 49717</strain>
    </source>
</reference>
<proteinExistence type="predicted"/>
<keyword evidence="3" id="KW-1185">Reference proteome</keyword>
<accession>K8PE76</accession>